<proteinExistence type="predicted"/>
<dbReference type="EMBL" id="CACVAQ010000020">
    <property type="protein sequence ID" value="CAA6799059.1"/>
    <property type="molecule type" value="Genomic_DNA"/>
</dbReference>
<protein>
    <submittedName>
        <fullName evidence="1">Uncharacterized protein</fullName>
    </submittedName>
</protein>
<dbReference type="AlphaFoldDB" id="A0A6S6S2E5"/>
<sequence>NKNVQKWLPNTEINALNERSDQMQKVLKALMKAADNKKE</sequence>
<organism evidence="1">
    <name type="scientific">uncultured Aureispira sp</name>
    <dbReference type="NCBI Taxonomy" id="1331704"/>
    <lineage>
        <taxon>Bacteria</taxon>
        <taxon>Pseudomonadati</taxon>
        <taxon>Bacteroidota</taxon>
        <taxon>Saprospiria</taxon>
        <taxon>Saprospirales</taxon>
        <taxon>Saprospiraceae</taxon>
        <taxon>Aureispira</taxon>
        <taxon>environmental samples</taxon>
    </lineage>
</organism>
<name>A0A6S6S2E5_9BACT</name>
<evidence type="ECO:0000313" key="1">
    <source>
        <dbReference type="EMBL" id="CAA6799059.1"/>
    </source>
</evidence>
<accession>A0A6S6S2E5</accession>
<feature type="non-terminal residue" evidence="1">
    <location>
        <position position="1"/>
    </location>
</feature>
<gene>
    <name evidence="1" type="ORF">HELGO_WM10297</name>
</gene>
<reference evidence="1" key="1">
    <citation type="submission" date="2020-01" db="EMBL/GenBank/DDBJ databases">
        <authorList>
            <person name="Meier V. D."/>
            <person name="Meier V D."/>
        </authorList>
    </citation>
    <scope>NUCLEOTIDE SEQUENCE</scope>
    <source>
        <strain evidence="1">HLG_WM_MAG_10</strain>
    </source>
</reference>